<organism evidence="1 2">
    <name type="scientific">Thermothielavioides terrestris (strain ATCC 38088 / NRRL 8126)</name>
    <name type="common">Thielavia terrestris</name>
    <dbReference type="NCBI Taxonomy" id="578455"/>
    <lineage>
        <taxon>Eukaryota</taxon>
        <taxon>Fungi</taxon>
        <taxon>Dikarya</taxon>
        <taxon>Ascomycota</taxon>
        <taxon>Pezizomycotina</taxon>
        <taxon>Sordariomycetes</taxon>
        <taxon>Sordariomycetidae</taxon>
        <taxon>Sordariales</taxon>
        <taxon>Chaetomiaceae</taxon>
        <taxon>Thermothielavioides</taxon>
        <taxon>Thermothielavioides terrestris</taxon>
    </lineage>
</organism>
<dbReference type="RefSeq" id="XP_003648610.1">
    <property type="nucleotide sequence ID" value="XM_003648562.1"/>
</dbReference>
<proteinExistence type="predicted"/>
<evidence type="ECO:0000313" key="1">
    <source>
        <dbReference type="EMBL" id="AEO62274.1"/>
    </source>
</evidence>
<dbReference type="GeneID" id="11517476"/>
<dbReference type="HOGENOM" id="CLU_2185750_0_0_1"/>
<keyword evidence="2" id="KW-1185">Reference proteome</keyword>
<protein>
    <submittedName>
        <fullName evidence="1">Uncharacterized protein</fullName>
    </submittedName>
</protein>
<evidence type="ECO:0000313" key="2">
    <source>
        <dbReference type="Proteomes" id="UP000008181"/>
    </source>
</evidence>
<dbReference type="EMBL" id="CP003009">
    <property type="protein sequence ID" value="AEO62274.1"/>
    <property type="molecule type" value="Genomic_DNA"/>
</dbReference>
<gene>
    <name evidence="1" type="ORF">THITE_2106268</name>
</gene>
<dbReference type="AlphaFoldDB" id="G2QWR4"/>
<dbReference type="KEGG" id="ttt:THITE_2106268"/>
<reference evidence="1 2" key="1">
    <citation type="journal article" date="2011" name="Nat. Biotechnol.">
        <title>Comparative genomic analysis of the thermophilic biomass-degrading fungi Myceliophthora thermophila and Thielavia terrestris.</title>
        <authorList>
            <person name="Berka R.M."/>
            <person name="Grigoriev I.V."/>
            <person name="Otillar R."/>
            <person name="Salamov A."/>
            <person name="Grimwood J."/>
            <person name="Reid I."/>
            <person name="Ishmael N."/>
            <person name="John T."/>
            <person name="Darmond C."/>
            <person name="Moisan M.-C."/>
            <person name="Henrissat B."/>
            <person name="Coutinho P.M."/>
            <person name="Lombard V."/>
            <person name="Natvig D.O."/>
            <person name="Lindquist E."/>
            <person name="Schmutz J."/>
            <person name="Lucas S."/>
            <person name="Harris P."/>
            <person name="Powlowski J."/>
            <person name="Bellemare A."/>
            <person name="Taylor D."/>
            <person name="Butler G."/>
            <person name="de Vries R.P."/>
            <person name="Allijn I.E."/>
            <person name="van den Brink J."/>
            <person name="Ushinsky S."/>
            <person name="Storms R."/>
            <person name="Powell A.J."/>
            <person name="Paulsen I.T."/>
            <person name="Elbourne L.D.H."/>
            <person name="Baker S.E."/>
            <person name="Magnuson J."/>
            <person name="LaBoissiere S."/>
            <person name="Clutterbuck A.J."/>
            <person name="Martinez D."/>
            <person name="Wogulis M."/>
            <person name="de Leon A.L."/>
            <person name="Rey M.W."/>
            <person name="Tsang A."/>
        </authorList>
    </citation>
    <scope>NUCLEOTIDE SEQUENCE [LARGE SCALE GENOMIC DNA]</scope>
    <source>
        <strain evidence="2">ATCC 38088 / NRRL 8126</strain>
    </source>
</reference>
<dbReference type="Proteomes" id="UP000008181">
    <property type="component" value="Chromosome 1"/>
</dbReference>
<accession>G2QWR4</accession>
<sequence length="109" mass="12634">MGRGLAQQNIPVRRNLAASGQQWLRLGRLERRWRQSCSTVASHMTWAARRRATTRTQTQDSRRRTELKPAQQAWLVPWGNYFGFKKLPAVMRAAQPKPSRSPKPYLFTA</sequence>
<name>G2QWR4_THETT</name>